<protein>
    <submittedName>
        <fullName evidence="2">Uncharacterized protein</fullName>
    </submittedName>
</protein>
<dbReference type="AlphaFoldDB" id="A0A941D1A3"/>
<feature type="transmembrane region" description="Helical" evidence="1">
    <location>
        <begin position="33"/>
        <end position="57"/>
    </location>
</feature>
<keyword evidence="3" id="KW-1185">Reference proteome</keyword>
<evidence type="ECO:0000256" key="1">
    <source>
        <dbReference type="SAM" id="Phobius"/>
    </source>
</evidence>
<accession>A0A941D1A3</accession>
<keyword evidence="1" id="KW-1133">Transmembrane helix</keyword>
<organism evidence="2 3">
    <name type="scientific">Phenylobacterium glaciei</name>
    <dbReference type="NCBI Taxonomy" id="2803784"/>
    <lineage>
        <taxon>Bacteria</taxon>
        <taxon>Pseudomonadati</taxon>
        <taxon>Pseudomonadota</taxon>
        <taxon>Alphaproteobacteria</taxon>
        <taxon>Caulobacterales</taxon>
        <taxon>Caulobacteraceae</taxon>
        <taxon>Phenylobacterium</taxon>
    </lineage>
</organism>
<dbReference type="Proteomes" id="UP000622580">
    <property type="component" value="Unassembled WGS sequence"/>
</dbReference>
<sequence length="73" mass="7851">MKEQYEPMSDYAEAWDGSLIYGKESRRTGLGPVAASSAMFGTFLLGALVGVGVMVLLRQLDDANDGGVILRRV</sequence>
<evidence type="ECO:0000313" key="3">
    <source>
        <dbReference type="Proteomes" id="UP000622580"/>
    </source>
</evidence>
<keyword evidence="1" id="KW-0472">Membrane</keyword>
<dbReference type="EMBL" id="JAGSGD010000001">
    <property type="protein sequence ID" value="MBR7618473.1"/>
    <property type="molecule type" value="Genomic_DNA"/>
</dbReference>
<keyword evidence="1" id="KW-0812">Transmembrane</keyword>
<gene>
    <name evidence="2" type="ORF">JKL49_03645</name>
</gene>
<dbReference type="RefSeq" id="WP_215338351.1">
    <property type="nucleotide sequence ID" value="NZ_JAGSGD010000001.1"/>
</dbReference>
<evidence type="ECO:0000313" key="2">
    <source>
        <dbReference type="EMBL" id="MBR7618473.1"/>
    </source>
</evidence>
<reference evidence="2" key="1">
    <citation type="submission" date="2021-04" db="EMBL/GenBank/DDBJ databases">
        <title>Draft genome assembly of strain Phenylobacterium sp. 20VBR1 using MiniION and Illumina platforms.</title>
        <authorList>
            <person name="Thomas F.A."/>
            <person name="Krishnan K.P."/>
            <person name="Sinha R.K."/>
        </authorList>
    </citation>
    <scope>NUCLEOTIDE SEQUENCE</scope>
    <source>
        <strain evidence="2">20VBR1</strain>
    </source>
</reference>
<name>A0A941D1A3_9CAUL</name>
<comment type="caution">
    <text evidence="2">The sequence shown here is derived from an EMBL/GenBank/DDBJ whole genome shotgun (WGS) entry which is preliminary data.</text>
</comment>
<proteinExistence type="predicted"/>